<protein>
    <submittedName>
        <fullName evidence="3">Rhodanese-related sulfurtransferase</fullName>
    </submittedName>
</protein>
<keyword evidence="1" id="KW-0472">Membrane</keyword>
<evidence type="ECO:0000256" key="1">
    <source>
        <dbReference type="SAM" id="Phobius"/>
    </source>
</evidence>
<dbReference type="AlphaFoldDB" id="A0A1I4XT32"/>
<dbReference type="PROSITE" id="PS50206">
    <property type="entry name" value="RHODANESE_3"/>
    <property type="match status" value="1"/>
</dbReference>
<dbReference type="Pfam" id="PF00581">
    <property type="entry name" value="Rhodanese"/>
    <property type="match status" value="1"/>
</dbReference>
<keyword evidence="3" id="KW-0808">Transferase</keyword>
<dbReference type="Proteomes" id="UP000183107">
    <property type="component" value="Unassembled WGS sequence"/>
</dbReference>
<dbReference type="CDD" id="cd00158">
    <property type="entry name" value="RHOD"/>
    <property type="match status" value="1"/>
</dbReference>
<accession>A0A1I4XT32</accession>
<proteinExistence type="predicted"/>
<dbReference type="GO" id="GO:0016740">
    <property type="term" value="F:transferase activity"/>
    <property type="evidence" value="ECO:0007669"/>
    <property type="project" value="UniProtKB-KW"/>
</dbReference>
<dbReference type="Gene3D" id="3.40.250.10">
    <property type="entry name" value="Rhodanese-like domain"/>
    <property type="match status" value="1"/>
</dbReference>
<organism evidence="3 4">
    <name type="scientific">Nitrosospira briensis</name>
    <dbReference type="NCBI Taxonomy" id="35799"/>
    <lineage>
        <taxon>Bacteria</taxon>
        <taxon>Pseudomonadati</taxon>
        <taxon>Pseudomonadota</taxon>
        <taxon>Betaproteobacteria</taxon>
        <taxon>Nitrosomonadales</taxon>
        <taxon>Nitrosomonadaceae</taxon>
        <taxon>Nitrosospira</taxon>
    </lineage>
</organism>
<dbReference type="PANTHER" id="PTHR43031">
    <property type="entry name" value="FAD-DEPENDENT OXIDOREDUCTASE"/>
    <property type="match status" value="1"/>
</dbReference>
<feature type="transmembrane region" description="Helical" evidence="1">
    <location>
        <begin position="6"/>
        <end position="26"/>
    </location>
</feature>
<sequence>MSFLQNNIMLIVAALASGGMLLWPLFRRSSGKEVDTLVAVQLINYKDAVVLDVREGSEYNAGHLPNSRHIPADKLEQRLQELEKFKDKPILLIHRSGVNTSGKAGALLRSHGFAHVYNLAGGIETWRQANLPIVKK</sequence>
<dbReference type="OrthoDB" id="1445766at2"/>
<dbReference type="InterPro" id="IPR036873">
    <property type="entry name" value="Rhodanese-like_dom_sf"/>
</dbReference>
<dbReference type="STRING" id="1266925.GCA_000619905_00585"/>
<dbReference type="SUPFAM" id="SSF52821">
    <property type="entry name" value="Rhodanese/Cell cycle control phosphatase"/>
    <property type="match status" value="1"/>
</dbReference>
<dbReference type="InterPro" id="IPR001763">
    <property type="entry name" value="Rhodanese-like_dom"/>
</dbReference>
<dbReference type="InterPro" id="IPR050229">
    <property type="entry name" value="GlpE_sulfurtransferase"/>
</dbReference>
<feature type="domain" description="Rhodanese" evidence="2">
    <location>
        <begin position="44"/>
        <end position="135"/>
    </location>
</feature>
<dbReference type="EMBL" id="FOVJ01000001">
    <property type="protein sequence ID" value="SFN28992.1"/>
    <property type="molecule type" value="Genomic_DNA"/>
</dbReference>
<reference evidence="4" key="1">
    <citation type="submission" date="2016-10" db="EMBL/GenBank/DDBJ databases">
        <authorList>
            <person name="Varghese N."/>
        </authorList>
    </citation>
    <scope>NUCLEOTIDE SEQUENCE [LARGE SCALE GENOMIC DNA]</scope>
    <source>
        <strain evidence="4">Nsp8</strain>
    </source>
</reference>
<dbReference type="SMART" id="SM00450">
    <property type="entry name" value="RHOD"/>
    <property type="match status" value="1"/>
</dbReference>
<evidence type="ECO:0000259" key="2">
    <source>
        <dbReference type="PROSITE" id="PS50206"/>
    </source>
</evidence>
<dbReference type="PANTHER" id="PTHR43031:SF18">
    <property type="entry name" value="RHODANESE-RELATED SULFURTRANSFERASES"/>
    <property type="match status" value="1"/>
</dbReference>
<keyword evidence="4" id="KW-1185">Reference proteome</keyword>
<keyword evidence="1" id="KW-0812">Transmembrane</keyword>
<evidence type="ECO:0000313" key="3">
    <source>
        <dbReference type="EMBL" id="SFN28992.1"/>
    </source>
</evidence>
<dbReference type="RefSeq" id="WP_074793854.1">
    <property type="nucleotide sequence ID" value="NZ_FOVJ01000001.1"/>
</dbReference>
<keyword evidence="1" id="KW-1133">Transmembrane helix</keyword>
<evidence type="ECO:0000313" key="4">
    <source>
        <dbReference type="Proteomes" id="UP000183107"/>
    </source>
</evidence>
<name>A0A1I4XT32_9PROT</name>
<gene>
    <name evidence="3" type="ORF">SAMN05216386_0296</name>
</gene>